<reference evidence="1" key="2">
    <citation type="journal article" date="2015" name="Fish Shellfish Immunol.">
        <title>Early steps in the European eel (Anguilla anguilla)-Vibrio vulnificus interaction in the gills: Role of the RtxA13 toxin.</title>
        <authorList>
            <person name="Callol A."/>
            <person name="Pajuelo D."/>
            <person name="Ebbesson L."/>
            <person name="Teles M."/>
            <person name="MacKenzie S."/>
            <person name="Amaro C."/>
        </authorList>
    </citation>
    <scope>NUCLEOTIDE SEQUENCE</scope>
</reference>
<reference evidence="1" key="1">
    <citation type="submission" date="2014-11" db="EMBL/GenBank/DDBJ databases">
        <authorList>
            <person name="Amaro Gonzalez C."/>
        </authorList>
    </citation>
    <scope>NUCLEOTIDE SEQUENCE</scope>
</reference>
<dbReference type="EMBL" id="GBXM01053130">
    <property type="protein sequence ID" value="JAH55447.1"/>
    <property type="molecule type" value="Transcribed_RNA"/>
</dbReference>
<proteinExistence type="predicted"/>
<name>A0A0E9TPR9_ANGAN</name>
<sequence>MFSNFLSDHHDITLNKIICFAPIYLFLF</sequence>
<protein>
    <submittedName>
        <fullName evidence="1">Uncharacterized protein</fullName>
    </submittedName>
</protein>
<evidence type="ECO:0000313" key="1">
    <source>
        <dbReference type="EMBL" id="JAH55447.1"/>
    </source>
</evidence>
<organism evidence="1">
    <name type="scientific">Anguilla anguilla</name>
    <name type="common">European freshwater eel</name>
    <name type="synonym">Muraena anguilla</name>
    <dbReference type="NCBI Taxonomy" id="7936"/>
    <lineage>
        <taxon>Eukaryota</taxon>
        <taxon>Metazoa</taxon>
        <taxon>Chordata</taxon>
        <taxon>Craniata</taxon>
        <taxon>Vertebrata</taxon>
        <taxon>Euteleostomi</taxon>
        <taxon>Actinopterygii</taxon>
        <taxon>Neopterygii</taxon>
        <taxon>Teleostei</taxon>
        <taxon>Anguilliformes</taxon>
        <taxon>Anguillidae</taxon>
        <taxon>Anguilla</taxon>
    </lineage>
</organism>
<dbReference type="AlphaFoldDB" id="A0A0E9TPR9"/>
<accession>A0A0E9TPR9</accession>